<keyword evidence="4" id="KW-0175">Coiled coil</keyword>
<reference evidence="5" key="1">
    <citation type="journal article" date="2019" name="Database">
        <title>The radish genome database (RadishGD): an integrated information resource for radish genomics.</title>
        <authorList>
            <person name="Yu H.J."/>
            <person name="Baek S."/>
            <person name="Lee Y.J."/>
            <person name="Cho A."/>
            <person name="Mun J.H."/>
        </authorList>
    </citation>
    <scope>NUCLEOTIDE SEQUENCE [LARGE SCALE GENOMIC DNA]</scope>
    <source>
        <strain evidence="5">cv. WK10039</strain>
    </source>
</reference>
<evidence type="ECO:0000313" key="6">
    <source>
        <dbReference type="RefSeq" id="XP_018438442.1"/>
    </source>
</evidence>
<dbReference type="InterPro" id="IPR015943">
    <property type="entry name" value="WD40/YVTN_repeat-like_dom_sf"/>
</dbReference>
<gene>
    <name evidence="6" type="primary">LOC108810866</name>
</gene>
<dbReference type="KEGG" id="rsz:108810866"/>
<dbReference type="PROSITE" id="PS50082">
    <property type="entry name" value="WD_REPEATS_2"/>
    <property type="match status" value="3"/>
</dbReference>
<dbReference type="GO" id="GO:0005656">
    <property type="term" value="C:nuclear pre-replicative complex"/>
    <property type="evidence" value="ECO:0007669"/>
    <property type="project" value="TreeGrafter"/>
</dbReference>
<dbReference type="InterPro" id="IPR019775">
    <property type="entry name" value="WD40_repeat_CS"/>
</dbReference>
<evidence type="ECO:0000313" key="5">
    <source>
        <dbReference type="Proteomes" id="UP000504610"/>
    </source>
</evidence>
<feature type="repeat" description="WD" evidence="3">
    <location>
        <begin position="263"/>
        <end position="304"/>
    </location>
</feature>
<protein>
    <submittedName>
        <fullName evidence="6">Protein ROOT INITIATION DEFECTIVE 3-like</fullName>
    </submittedName>
</protein>
<dbReference type="SUPFAM" id="SSF50998">
    <property type="entry name" value="Quinoprotein alcohol dehydrogenase-like"/>
    <property type="match status" value="1"/>
</dbReference>
<keyword evidence="1 3" id="KW-0853">WD repeat</keyword>
<feature type="repeat" description="WD" evidence="3">
    <location>
        <begin position="172"/>
        <end position="215"/>
    </location>
</feature>
<dbReference type="RefSeq" id="XP_018438442.1">
    <property type="nucleotide sequence ID" value="XM_018582940.2"/>
</dbReference>
<dbReference type="InterPro" id="IPR020472">
    <property type="entry name" value="WD40_PAC1"/>
</dbReference>
<keyword evidence="2" id="KW-0677">Repeat</keyword>
<evidence type="ECO:0000256" key="4">
    <source>
        <dbReference type="SAM" id="Coils"/>
    </source>
</evidence>
<dbReference type="Gene3D" id="2.130.10.10">
    <property type="entry name" value="YVTN repeat-like/Quinoprotein amine dehydrogenase"/>
    <property type="match status" value="2"/>
</dbReference>
<dbReference type="AlphaFoldDB" id="A0A6J0JRW8"/>
<reference evidence="6" key="2">
    <citation type="submission" date="2025-08" db="UniProtKB">
        <authorList>
            <consortium name="RefSeq"/>
        </authorList>
    </citation>
    <scope>IDENTIFICATION</scope>
    <source>
        <tissue evidence="6">Leaf</tissue>
    </source>
</reference>
<evidence type="ECO:0000256" key="2">
    <source>
        <dbReference type="ARBA" id="ARBA00022737"/>
    </source>
</evidence>
<dbReference type="SMART" id="SM00320">
    <property type="entry name" value="WD40"/>
    <property type="match status" value="5"/>
</dbReference>
<dbReference type="FunFam" id="2.130.10.10:FF:000600">
    <property type="entry name" value="Protein ROOT INITIATION DEFECTIVE 3"/>
    <property type="match status" value="1"/>
</dbReference>
<dbReference type="InterPro" id="IPR011047">
    <property type="entry name" value="Quinoprotein_ADH-like_sf"/>
</dbReference>
<dbReference type="PANTHER" id="PTHR18763:SF0">
    <property type="entry name" value="WD REPEAT-CONTAINING PROTEIN 18"/>
    <property type="match status" value="1"/>
</dbReference>
<dbReference type="Pfam" id="PF00400">
    <property type="entry name" value="WD40"/>
    <property type="match status" value="3"/>
</dbReference>
<feature type="repeat" description="WD" evidence="3">
    <location>
        <begin position="117"/>
        <end position="150"/>
    </location>
</feature>
<dbReference type="PROSITE" id="PS50294">
    <property type="entry name" value="WD_REPEATS_REGION"/>
    <property type="match status" value="2"/>
</dbReference>
<dbReference type="InterPro" id="IPR001680">
    <property type="entry name" value="WD40_rpt"/>
</dbReference>
<dbReference type="PRINTS" id="PR00320">
    <property type="entry name" value="GPROTEINBRPT"/>
</dbReference>
<name>A0A6J0JRW8_RAPSA</name>
<keyword evidence="5" id="KW-1185">Reference proteome</keyword>
<proteinExistence type="predicted"/>
<dbReference type="Proteomes" id="UP000504610">
    <property type="component" value="Chromosome 6"/>
</dbReference>
<sequence>MEITVIASSSMDGGIGRWDLKTGNEQLRFKQCASPAHGLTAVGEKFIAASQLHSASGSSGSIFFWSWNKPQVEVKSFPVESITALVANSEGTYIVGGGASGDIFLWEVATGKLLKKWHAHYTSVTCLVFSGDGSFLVSGSQDGSLRVWSLIRLFDDQQRHQQQERTLYEHKFDEHTMTVTDIVIDYGACNALLVSASRDNTCKVWSLSQGKLLRSIIFPSEINALALDPGGSVFYAGAEDSNIYIGALNSSSDYYATEALGSVSDTRKPITCLAYCTDGNLLISGSEDGVICVWDTRSNKPVRTFTFGHGKGPVNNIQVVRKTIVGNSNKSQSSWRRNVVSSLPPPPLEKYERKGDDAMDGIVIVDPPPFANDVPVYSSYHSAGLIQEQVREIQQQGSAATEIEMESLKLEYKKSIQMNDQWQKNYEDLLQVVMEVELNGGSN</sequence>
<feature type="coiled-coil region" evidence="4">
    <location>
        <begin position="405"/>
        <end position="439"/>
    </location>
</feature>
<dbReference type="PANTHER" id="PTHR18763">
    <property type="entry name" value="WD-REPEAT PROTEIN 18"/>
    <property type="match status" value="1"/>
</dbReference>
<dbReference type="GO" id="GO:0006364">
    <property type="term" value="P:rRNA processing"/>
    <property type="evidence" value="ECO:0007669"/>
    <property type="project" value="TreeGrafter"/>
</dbReference>
<evidence type="ECO:0000256" key="1">
    <source>
        <dbReference type="ARBA" id="ARBA00022574"/>
    </source>
</evidence>
<dbReference type="GO" id="GO:0120330">
    <property type="term" value="C:rixosome complex"/>
    <property type="evidence" value="ECO:0007669"/>
    <property type="project" value="TreeGrafter"/>
</dbReference>
<dbReference type="InterPro" id="IPR045227">
    <property type="entry name" value="WDR18/Ipi3/RID3"/>
</dbReference>
<dbReference type="GO" id="GO:0006261">
    <property type="term" value="P:DNA-templated DNA replication"/>
    <property type="evidence" value="ECO:0007669"/>
    <property type="project" value="TreeGrafter"/>
</dbReference>
<organism evidence="5 6">
    <name type="scientific">Raphanus sativus</name>
    <name type="common">Radish</name>
    <name type="synonym">Raphanus raphanistrum var. sativus</name>
    <dbReference type="NCBI Taxonomy" id="3726"/>
    <lineage>
        <taxon>Eukaryota</taxon>
        <taxon>Viridiplantae</taxon>
        <taxon>Streptophyta</taxon>
        <taxon>Embryophyta</taxon>
        <taxon>Tracheophyta</taxon>
        <taxon>Spermatophyta</taxon>
        <taxon>Magnoliopsida</taxon>
        <taxon>eudicotyledons</taxon>
        <taxon>Gunneridae</taxon>
        <taxon>Pentapetalae</taxon>
        <taxon>rosids</taxon>
        <taxon>malvids</taxon>
        <taxon>Brassicales</taxon>
        <taxon>Brassicaceae</taxon>
        <taxon>Brassiceae</taxon>
        <taxon>Raphanus</taxon>
    </lineage>
</organism>
<accession>A0A6J0JRW8</accession>
<dbReference type="CDD" id="cd00200">
    <property type="entry name" value="WD40"/>
    <property type="match status" value="1"/>
</dbReference>
<dbReference type="PROSITE" id="PS00678">
    <property type="entry name" value="WD_REPEATS_1"/>
    <property type="match status" value="1"/>
</dbReference>
<evidence type="ECO:0000256" key="3">
    <source>
        <dbReference type="PROSITE-ProRule" id="PRU00221"/>
    </source>
</evidence>
<dbReference type="GeneID" id="108810866"/>
<dbReference type="OrthoDB" id="6252103at2759"/>